<comment type="similarity">
    <text evidence="1">Belongs to the OsmC/Ohr family.</text>
</comment>
<dbReference type="Pfam" id="PF02566">
    <property type="entry name" value="OsmC"/>
    <property type="match status" value="1"/>
</dbReference>
<evidence type="ECO:0000256" key="1">
    <source>
        <dbReference type="ARBA" id="ARBA00007378"/>
    </source>
</evidence>
<dbReference type="Proteomes" id="UP000480570">
    <property type="component" value="Unassembled WGS sequence"/>
</dbReference>
<accession>A0A7C9IR68</accession>
<evidence type="ECO:0000313" key="2">
    <source>
        <dbReference type="EMBL" id="MYV04856.1"/>
    </source>
</evidence>
<dbReference type="PANTHER" id="PTHR33797:SF2">
    <property type="entry name" value="ORGANIC HYDROPEROXIDE RESISTANCE PROTEIN-LIKE"/>
    <property type="match status" value="1"/>
</dbReference>
<name>A0A7C9IR68_9LACO</name>
<evidence type="ECO:0000313" key="3">
    <source>
        <dbReference type="Proteomes" id="UP000480570"/>
    </source>
</evidence>
<dbReference type="PANTHER" id="PTHR33797">
    <property type="entry name" value="ORGANIC HYDROPEROXIDE RESISTANCE PROTEIN-LIKE"/>
    <property type="match status" value="1"/>
</dbReference>
<dbReference type="InterPro" id="IPR015946">
    <property type="entry name" value="KH_dom-like_a/b"/>
</dbReference>
<dbReference type="InterPro" id="IPR036102">
    <property type="entry name" value="OsmC/Ohrsf"/>
</dbReference>
<dbReference type="InterPro" id="IPR019953">
    <property type="entry name" value="OHR"/>
</dbReference>
<dbReference type="SUPFAM" id="SSF82784">
    <property type="entry name" value="OsmC-like"/>
    <property type="match status" value="1"/>
</dbReference>
<dbReference type="Gene3D" id="3.30.300.20">
    <property type="match status" value="1"/>
</dbReference>
<gene>
    <name evidence="2" type="ORF">GB992_03035</name>
</gene>
<dbReference type="InterPro" id="IPR003718">
    <property type="entry name" value="OsmC/Ohr_fam"/>
</dbReference>
<dbReference type="AlphaFoldDB" id="A0A7C9IR68"/>
<comment type="caution">
    <text evidence="2">The sequence shown here is derived from an EMBL/GenBank/DDBJ whole genome shotgun (WGS) entry which is preliminary data.</text>
</comment>
<sequence>MEKDVRPRTTYHTTIINEDGVSGHTFAQGKNRVDLQIRNTNDDTNGTNPEQLLGMALATCLNATFEAIEKRDGYEHQTKVRVDVDQAHDTHGLQFFVDVYVYIPESEVDRKTAQAWFDLAESRCPVSKLVRGSDNVTFTLVDAWDDGASTVL</sequence>
<proteinExistence type="inferred from homology"/>
<dbReference type="EMBL" id="WEZT01000005">
    <property type="protein sequence ID" value="MYV04856.1"/>
    <property type="molecule type" value="Genomic_DNA"/>
</dbReference>
<protein>
    <submittedName>
        <fullName evidence="2">OsmC family peroxiredoxin</fullName>
    </submittedName>
</protein>
<organism evidence="2 3">
    <name type="scientific">Furfurilactobacillus rossiae</name>
    <dbReference type="NCBI Taxonomy" id="231049"/>
    <lineage>
        <taxon>Bacteria</taxon>
        <taxon>Bacillati</taxon>
        <taxon>Bacillota</taxon>
        <taxon>Bacilli</taxon>
        <taxon>Lactobacillales</taxon>
        <taxon>Lactobacillaceae</taxon>
        <taxon>Furfurilactobacillus</taxon>
    </lineage>
</organism>
<dbReference type="GO" id="GO:0006979">
    <property type="term" value="P:response to oxidative stress"/>
    <property type="evidence" value="ECO:0007669"/>
    <property type="project" value="InterPro"/>
</dbReference>
<reference evidence="2 3" key="1">
    <citation type="journal article" date="2019" name="Appl. Environ. Microbiol.">
        <title>Genetic determinants of hydroxycinnamic acid metabolism in heterofermentative lactobacilli.</title>
        <authorList>
            <person name="Gaur G."/>
            <person name="Oh J.H."/>
            <person name="Filannino P."/>
            <person name="Gobbetti M."/>
            <person name="van Pijkeren J.P."/>
            <person name="Ganzle M.G."/>
        </authorList>
    </citation>
    <scope>NUCLEOTIDE SEQUENCE [LARGE SCALE GENOMIC DNA]</scope>
    <source>
        <strain evidence="2 3">FUA3583</strain>
    </source>
</reference>